<dbReference type="Pfam" id="PF00293">
    <property type="entry name" value="NUDIX"/>
    <property type="match status" value="1"/>
</dbReference>
<evidence type="ECO:0000256" key="2">
    <source>
        <dbReference type="ARBA" id="ARBA00001946"/>
    </source>
</evidence>
<dbReference type="PANTHER" id="PTHR12992:SF11">
    <property type="entry name" value="MITOCHONDRIAL COENZYME A DIPHOSPHATASE NUDT8"/>
    <property type="match status" value="1"/>
</dbReference>
<dbReference type="NCBIfam" id="NF007980">
    <property type="entry name" value="PRK10707.1"/>
    <property type="match status" value="1"/>
</dbReference>
<dbReference type="PROSITE" id="PS51462">
    <property type="entry name" value="NUDIX"/>
    <property type="match status" value="1"/>
</dbReference>
<name>A0ABW8JWV3_9GAMM</name>
<dbReference type="RefSeq" id="WP_404635169.1">
    <property type="nucleotide sequence ID" value="NZ_JADIKM010000005.1"/>
</dbReference>
<proteinExistence type="predicted"/>
<evidence type="ECO:0000313" key="9">
    <source>
        <dbReference type="Proteomes" id="UP001620460"/>
    </source>
</evidence>
<dbReference type="InterPro" id="IPR000086">
    <property type="entry name" value="NUDIX_hydrolase_dom"/>
</dbReference>
<dbReference type="SUPFAM" id="SSF55811">
    <property type="entry name" value="Nudix"/>
    <property type="match status" value="1"/>
</dbReference>
<organism evidence="8 9">
    <name type="scientific">Dyella ginsengisoli</name>
    <dbReference type="NCBI Taxonomy" id="363848"/>
    <lineage>
        <taxon>Bacteria</taxon>
        <taxon>Pseudomonadati</taxon>
        <taxon>Pseudomonadota</taxon>
        <taxon>Gammaproteobacteria</taxon>
        <taxon>Lysobacterales</taxon>
        <taxon>Rhodanobacteraceae</taxon>
        <taxon>Dyella</taxon>
    </lineage>
</organism>
<dbReference type="Gene3D" id="3.90.79.10">
    <property type="entry name" value="Nucleoside Triphosphate Pyrophosphohydrolase"/>
    <property type="match status" value="1"/>
</dbReference>
<evidence type="ECO:0000256" key="4">
    <source>
        <dbReference type="ARBA" id="ARBA00022801"/>
    </source>
</evidence>
<dbReference type="EMBL" id="JADIKM010000005">
    <property type="protein sequence ID" value="MFK2905607.1"/>
    <property type="molecule type" value="Genomic_DNA"/>
</dbReference>
<protein>
    <submittedName>
        <fullName evidence="8">CoA pyrophosphatase</fullName>
    </submittedName>
</protein>
<comment type="caution">
    <text evidence="8">The sequence shown here is derived from an EMBL/GenBank/DDBJ whole genome shotgun (WGS) entry which is preliminary data.</text>
</comment>
<keyword evidence="5" id="KW-0460">Magnesium</keyword>
<keyword evidence="3" id="KW-0479">Metal-binding</keyword>
<keyword evidence="6" id="KW-0464">Manganese</keyword>
<comment type="cofactor">
    <cofactor evidence="2">
        <name>Mg(2+)</name>
        <dbReference type="ChEBI" id="CHEBI:18420"/>
    </cofactor>
</comment>
<evidence type="ECO:0000259" key="7">
    <source>
        <dbReference type="PROSITE" id="PS51462"/>
    </source>
</evidence>
<reference evidence="8 9" key="1">
    <citation type="submission" date="2020-10" db="EMBL/GenBank/DDBJ databases">
        <title>Phylogeny of dyella-like bacteria.</title>
        <authorList>
            <person name="Fu J."/>
        </authorList>
    </citation>
    <scope>NUCLEOTIDE SEQUENCE [LARGE SCALE GENOMIC DNA]</scope>
    <source>
        <strain evidence="8 9">Gsoil3046</strain>
    </source>
</reference>
<evidence type="ECO:0000256" key="6">
    <source>
        <dbReference type="ARBA" id="ARBA00023211"/>
    </source>
</evidence>
<dbReference type="InterPro" id="IPR015797">
    <property type="entry name" value="NUDIX_hydrolase-like_dom_sf"/>
</dbReference>
<dbReference type="InterPro" id="IPR045121">
    <property type="entry name" value="CoAse"/>
</dbReference>
<accession>A0ABW8JWV3</accession>
<sequence>MERIWHALEPALLPLAEPPQPPGWNHAHMSELLGTAVRRPAAVLVGVREGVQPRVLLTVRTAHLPSHAGQVAFPGGGSDPDDRDAIATALRESKEEIGLDPGLVSPLGFLDVFETISGYCVTPVVARIAEHARLTPAPDEVAEVFEVPLGFFLEPGNLRRYTMEFRGHQRPMVEFLHGGHRIWGATAAMMLNLLQRMGRA</sequence>
<dbReference type="PANTHER" id="PTHR12992">
    <property type="entry name" value="NUDIX HYDROLASE"/>
    <property type="match status" value="1"/>
</dbReference>
<evidence type="ECO:0000256" key="1">
    <source>
        <dbReference type="ARBA" id="ARBA00001936"/>
    </source>
</evidence>
<comment type="cofactor">
    <cofactor evidence="1">
        <name>Mn(2+)</name>
        <dbReference type="ChEBI" id="CHEBI:29035"/>
    </cofactor>
</comment>
<evidence type="ECO:0000313" key="8">
    <source>
        <dbReference type="EMBL" id="MFK2905607.1"/>
    </source>
</evidence>
<gene>
    <name evidence="8" type="ORF">ISP17_16730</name>
</gene>
<keyword evidence="4" id="KW-0378">Hydrolase</keyword>
<feature type="domain" description="Nudix hydrolase" evidence="7">
    <location>
        <begin position="37"/>
        <end position="171"/>
    </location>
</feature>
<dbReference type="Proteomes" id="UP001620460">
    <property type="component" value="Unassembled WGS sequence"/>
</dbReference>
<keyword evidence="9" id="KW-1185">Reference proteome</keyword>
<evidence type="ECO:0000256" key="5">
    <source>
        <dbReference type="ARBA" id="ARBA00022842"/>
    </source>
</evidence>
<evidence type="ECO:0000256" key="3">
    <source>
        <dbReference type="ARBA" id="ARBA00022723"/>
    </source>
</evidence>
<dbReference type="CDD" id="cd03426">
    <property type="entry name" value="NUDIX_CoAse_Nudt7"/>
    <property type="match status" value="1"/>
</dbReference>